<evidence type="ECO:0000256" key="1">
    <source>
        <dbReference type="SAM" id="MobiDB-lite"/>
    </source>
</evidence>
<name>A0A0F9IV95_9ZZZZ</name>
<proteinExistence type="predicted"/>
<evidence type="ECO:0000313" key="2">
    <source>
        <dbReference type="EMBL" id="KKM23939.1"/>
    </source>
</evidence>
<reference evidence="2" key="1">
    <citation type="journal article" date="2015" name="Nature">
        <title>Complex archaea that bridge the gap between prokaryotes and eukaryotes.</title>
        <authorList>
            <person name="Spang A."/>
            <person name="Saw J.H."/>
            <person name="Jorgensen S.L."/>
            <person name="Zaremba-Niedzwiedzka K."/>
            <person name="Martijn J."/>
            <person name="Lind A.E."/>
            <person name="van Eijk R."/>
            <person name="Schleper C."/>
            <person name="Guy L."/>
            <person name="Ettema T.J."/>
        </authorList>
    </citation>
    <scope>NUCLEOTIDE SEQUENCE</scope>
</reference>
<sequence length="309" mass="34117">MFRQAKEAVQTLTGRGPAVADPEVEDMYLLDESHDAEPTEPDQDGQSNEHADLTDLQATVERLVQGQSEYSTRMSDKDQYIGRLERENQNYREGTYAQPTDRQPAVEPEPVLDTATASLFAEKYKEAPEAALVALAEHLDTRSQGRLEESQRQRDDVQQATATLQAIEQNILRQVDLAVRNFGPAGSDIVDDFMNIVRRGNGTAQDFAQTWLGNQLASDRGMASSAQGVYHLIELEAYRRQGTAQAQQQEEQPVAPVTSSANVMRPTAPVRSVTDLSDSTDEIPVEDRIGNAIVSAARRDDDGLQVFLG</sequence>
<dbReference type="EMBL" id="LAZR01013024">
    <property type="protein sequence ID" value="KKM23939.1"/>
    <property type="molecule type" value="Genomic_DNA"/>
</dbReference>
<comment type="caution">
    <text evidence="2">The sequence shown here is derived from an EMBL/GenBank/DDBJ whole genome shotgun (WGS) entry which is preliminary data.</text>
</comment>
<organism evidence="2">
    <name type="scientific">marine sediment metagenome</name>
    <dbReference type="NCBI Taxonomy" id="412755"/>
    <lineage>
        <taxon>unclassified sequences</taxon>
        <taxon>metagenomes</taxon>
        <taxon>ecological metagenomes</taxon>
    </lineage>
</organism>
<gene>
    <name evidence="2" type="ORF">LCGC14_1610150</name>
</gene>
<feature type="region of interest" description="Disordered" evidence="1">
    <location>
        <begin position="1"/>
        <end position="49"/>
    </location>
</feature>
<dbReference type="AlphaFoldDB" id="A0A0F9IV95"/>
<protein>
    <submittedName>
        <fullName evidence="2">Uncharacterized protein</fullName>
    </submittedName>
</protein>
<feature type="region of interest" description="Disordered" evidence="1">
    <location>
        <begin position="86"/>
        <end position="106"/>
    </location>
</feature>
<accession>A0A0F9IV95</accession>